<feature type="transmembrane region" description="Helical" evidence="13">
    <location>
        <begin position="212"/>
        <end position="235"/>
    </location>
</feature>
<evidence type="ECO:0000256" key="11">
    <source>
        <dbReference type="SAM" id="Coils"/>
    </source>
</evidence>
<feature type="compositionally biased region" description="Low complexity" evidence="12">
    <location>
        <begin position="825"/>
        <end position="862"/>
    </location>
</feature>
<keyword evidence="16" id="KW-1185">Reference proteome</keyword>
<dbReference type="Proteomes" id="UP000515146">
    <property type="component" value="Unplaced"/>
</dbReference>
<dbReference type="PRINTS" id="PR01459">
    <property type="entry name" value="KCNQCHANNEL"/>
</dbReference>
<keyword evidence="11" id="KW-0175">Coiled coil</keyword>
<dbReference type="PRINTS" id="PR00169">
    <property type="entry name" value="KCHANNEL"/>
</dbReference>
<keyword evidence="3" id="KW-1003">Cell membrane</keyword>
<evidence type="ECO:0000256" key="8">
    <source>
        <dbReference type="ARBA" id="ARBA00023136"/>
    </source>
</evidence>
<feature type="region of interest" description="Disordered" evidence="12">
    <location>
        <begin position="104"/>
        <end position="133"/>
    </location>
</feature>
<organism evidence="16 17">
    <name type="scientific">Dermatophagoides pteronyssinus</name>
    <name type="common">European house dust mite</name>
    <dbReference type="NCBI Taxonomy" id="6956"/>
    <lineage>
        <taxon>Eukaryota</taxon>
        <taxon>Metazoa</taxon>
        <taxon>Ecdysozoa</taxon>
        <taxon>Arthropoda</taxon>
        <taxon>Chelicerata</taxon>
        <taxon>Arachnida</taxon>
        <taxon>Acari</taxon>
        <taxon>Acariformes</taxon>
        <taxon>Sarcoptiformes</taxon>
        <taxon>Astigmata</taxon>
        <taxon>Psoroptidia</taxon>
        <taxon>Analgoidea</taxon>
        <taxon>Pyroglyphidae</taxon>
        <taxon>Dermatophagoidinae</taxon>
        <taxon>Dermatophagoides</taxon>
    </lineage>
</organism>
<feature type="region of interest" description="Disordered" evidence="12">
    <location>
        <begin position="614"/>
        <end position="672"/>
    </location>
</feature>
<evidence type="ECO:0000256" key="9">
    <source>
        <dbReference type="ARBA" id="ARBA00023303"/>
    </source>
</evidence>
<sequence>MSTSNRNSFNRLSLNITPSSIAHLQPQQQQQFQQQQMYNTIHSPQQPPPPVYQPPQPSWWNTGLAGIGGGRRNSYVTNNVNQNQNNYYYNDDIEDQQQQSIPSIQIDQPNSPTQQQQQQQQYCSSSPRPRANSSITAARNKLRIMAMLDDVRKKRELRDRRKSDIMTYLDDLIVPDDPTMANGAPGTLKLYRRRFLIYQFLNHPSTSTPWSITYHVMVFVIVFVCLILTICATIQQAPLQEKAIKSVYMLEKVVVVWFNIEFCLGLWSCACKKRYRGLMGKVRYLTIPSRLIDFVILSFTTIVLVFNPSKTGHEVFVVSAFRGFHRFFQVAQVLTLNRPLKPWKVLASVIYDQREQLFIIYYTEFIVLCVLAYVAFLVERDTNDNFNSIADAMWWAIVTLSTVGYGDRVPVTWVGKIISTMFTILGVAIFALPAGIIGTGLALKIEEVERNNIRNRKKVAAALLIQRAYRSWKAHRTYELVSKFFRERPMPIYKQHDYLSMAQKFIALVQFLAALNKFRELLRPVDWKTVMQSYSDGQTEVLLRTKLVQQSIEELSRRIEMTENRVANMSMKIETKQNTFERRIDHIRQLMESCHRQLLANHLLVELLRTTNSNNQRNQNLNPNNSTIMTQGRKHTSSIALSRQVNPQQPPAATKQSMFANQTTQNRSKTPTATTKLLKNPSLIDNSNELKLSTSNPPLIANMMKQQTSTTMITRPNHLNLKKSKYLYPIASSGSNTSIDDVDDQDDDYDDDDDNIHIVDVDDDDDFFQSPNINNRSSINSNPVQPPPLSSTTSSITTTTTTTVSSSSAGPIISVPSPSTTFPLQQQQQQENRQSNNQQQQQTMSSNQQQQQQQNQQSSNHSGGHHHHHPHNQYRSRRMSL</sequence>
<evidence type="ECO:0000313" key="16">
    <source>
        <dbReference type="Proteomes" id="UP000515146"/>
    </source>
</evidence>
<keyword evidence="5" id="KW-0630">Potassium</keyword>
<feature type="transmembrane region" description="Helical" evidence="13">
    <location>
        <begin position="417"/>
        <end position="443"/>
    </location>
</feature>
<dbReference type="Pfam" id="PF00520">
    <property type="entry name" value="Ion_trans"/>
    <property type="match status" value="1"/>
</dbReference>
<evidence type="ECO:0000259" key="15">
    <source>
        <dbReference type="Pfam" id="PF03520"/>
    </source>
</evidence>
<keyword evidence="9" id="KW-0407">Ion channel</keyword>
<feature type="domain" description="Potassium channel voltage dependent KCNQ C-terminal" evidence="15">
    <location>
        <begin position="504"/>
        <end position="569"/>
    </location>
</feature>
<feature type="compositionally biased region" description="Pro residues" evidence="12">
    <location>
        <begin position="45"/>
        <end position="57"/>
    </location>
</feature>
<reference evidence="17" key="1">
    <citation type="submission" date="2025-08" db="UniProtKB">
        <authorList>
            <consortium name="RefSeq"/>
        </authorList>
    </citation>
    <scope>IDENTIFICATION</scope>
    <source>
        <strain evidence="17">Airmid</strain>
    </source>
</reference>
<dbReference type="InterPro" id="IPR003937">
    <property type="entry name" value="K_chnl_volt-dep_KCNQ"/>
</dbReference>
<dbReference type="SUPFAM" id="SSF81324">
    <property type="entry name" value="Voltage-gated potassium channels"/>
    <property type="match status" value="1"/>
</dbReference>
<keyword evidence="7" id="KW-0406">Ion transport</keyword>
<feature type="transmembrane region" description="Helical" evidence="13">
    <location>
        <begin position="291"/>
        <end position="309"/>
    </location>
</feature>
<evidence type="ECO:0000256" key="10">
    <source>
        <dbReference type="ARBA" id="ARBA00034430"/>
    </source>
</evidence>
<feature type="region of interest" description="Disordered" evidence="12">
    <location>
        <begin position="732"/>
        <end position="881"/>
    </location>
</feature>
<evidence type="ECO:0000256" key="1">
    <source>
        <dbReference type="ARBA" id="ARBA00004651"/>
    </source>
</evidence>
<dbReference type="InParanoid" id="A0A6P6XTQ2"/>
<feature type="region of interest" description="Disordered" evidence="12">
    <location>
        <begin position="27"/>
        <end position="57"/>
    </location>
</feature>
<dbReference type="InterPro" id="IPR013821">
    <property type="entry name" value="K_chnl_volt-dep_KCNQ_C"/>
</dbReference>
<evidence type="ECO:0000259" key="14">
    <source>
        <dbReference type="Pfam" id="PF00520"/>
    </source>
</evidence>
<evidence type="ECO:0000256" key="6">
    <source>
        <dbReference type="ARBA" id="ARBA00022989"/>
    </source>
</evidence>
<evidence type="ECO:0000256" key="5">
    <source>
        <dbReference type="ARBA" id="ARBA00022958"/>
    </source>
</evidence>
<proteinExistence type="predicted"/>
<evidence type="ECO:0000256" key="3">
    <source>
        <dbReference type="ARBA" id="ARBA00022475"/>
    </source>
</evidence>
<evidence type="ECO:0000256" key="2">
    <source>
        <dbReference type="ARBA" id="ARBA00022448"/>
    </source>
</evidence>
<feature type="compositionally biased region" description="Polar residues" evidence="12">
    <location>
        <begin position="654"/>
        <end position="672"/>
    </location>
</feature>
<feature type="transmembrane region" description="Helical" evidence="13">
    <location>
        <begin position="247"/>
        <end position="270"/>
    </location>
</feature>
<dbReference type="InterPro" id="IPR027359">
    <property type="entry name" value="Volt_channel_dom_sf"/>
</dbReference>
<evidence type="ECO:0000256" key="12">
    <source>
        <dbReference type="SAM" id="MobiDB-lite"/>
    </source>
</evidence>
<accession>A0A6P6XTQ2</accession>
<evidence type="ECO:0000256" key="7">
    <source>
        <dbReference type="ARBA" id="ARBA00023065"/>
    </source>
</evidence>
<dbReference type="RefSeq" id="XP_027196700.1">
    <property type="nucleotide sequence ID" value="XM_027340899.1"/>
</dbReference>
<dbReference type="Gene3D" id="1.20.120.350">
    <property type="entry name" value="Voltage-gated potassium channels. Chain C"/>
    <property type="match status" value="1"/>
</dbReference>
<feature type="compositionally biased region" description="Low complexity" evidence="12">
    <location>
        <begin position="790"/>
        <end position="808"/>
    </location>
</feature>
<protein>
    <submittedName>
        <fullName evidence="17">Uncharacterized protein LOC113791163</fullName>
    </submittedName>
</protein>
<comment type="subcellular location">
    <subcellularLocation>
        <location evidence="1">Cell membrane</location>
        <topology evidence="1">Multi-pass membrane protein</topology>
    </subcellularLocation>
</comment>
<gene>
    <name evidence="17" type="primary">LOC113791163</name>
</gene>
<dbReference type="Pfam" id="PF03520">
    <property type="entry name" value="KCNQ_channel"/>
    <property type="match status" value="1"/>
</dbReference>
<feature type="compositionally biased region" description="Low complexity" evidence="12">
    <location>
        <begin position="770"/>
        <end position="783"/>
    </location>
</feature>
<keyword evidence="6 13" id="KW-1133">Transmembrane helix</keyword>
<keyword evidence="8 13" id="KW-0472">Membrane</keyword>
<evidence type="ECO:0000256" key="13">
    <source>
        <dbReference type="SAM" id="Phobius"/>
    </source>
</evidence>
<dbReference type="KEGG" id="dpte:113791163"/>
<keyword evidence="4 13" id="KW-0812">Transmembrane</keyword>
<dbReference type="Gene3D" id="1.10.287.70">
    <property type="match status" value="1"/>
</dbReference>
<feature type="coiled-coil region" evidence="11">
    <location>
        <begin position="545"/>
        <end position="579"/>
    </location>
</feature>
<name>A0A6P6XTQ2_DERPT</name>
<feature type="compositionally biased region" description="Low complexity" evidence="12">
    <location>
        <begin position="614"/>
        <end position="626"/>
    </location>
</feature>
<feature type="compositionally biased region" description="Basic residues" evidence="12">
    <location>
        <begin position="863"/>
        <end position="881"/>
    </location>
</feature>
<dbReference type="OrthoDB" id="8879391at2759"/>
<feature type="compositionally biased region" description="Low complexity" evidence="12">
    <location>
        <begin position="104"/>
        <end position="121"/>
    </location>
</feature>
<feature type="compositionally biased region" description="Polar residues" evidence="12">
    <location>
        <begin position="637"/>
        <end position="647"/>
    </location>
</feature>
<feature type="compositionally biased region" description="Polar residues" evidence="12">
    <location>
        <begin position="122"/>
        <end position="133"/>
    </location>
</feature>
<dbReference type="GO" id="GO:0005249">
    <property type="term" value="F:voltage-gated potassium channel activity"/>
    <property type="evidence" value="ECO:0007669"/>
    <property type="project" value="InterPro"/>
</dbReference>
<dbReference type="AlphaFoldDB" id="A0A6P6XTQ2"/>
<dbReference type="GO" id="GO:0008076">
    <property type="term" value="C:voltage-gated potassium channel complex"/>
    <property type="evidence" value="ECO:0007669"/>
    <property type="project" value="TreeGrafter"/>
</dbReference>
<dbReference type="InterPro" id="IPR005821">
    <property type="entry name" value="Ion_trans_dom"/>
</dbReference>
<evidence type="ECO:0000313" key="17">
    <source>
        <dbReference type="RefSeq" id="XP_027196700.1"/>
    </source>
</evidence>
<dbReference type="PANTHER" id="PTHR47735">
    <property type="entry name" value="POTASSIUM VOLTAGE-GATED CHANNEL SUBFAMILY KQT MEMBER 4"/>
    <property type="match status" value="1"/>
</dbReference>
<feature type="compositionally biased region" description="Low complexity" evidence="12">
    <location>
        <begin position="27"/>
        <end position="36"/>
    </location>
</feature>
<feature type="domain" description="Ion transport" evidence="14">
    <location>
        <begin position="217"/>
        <end position="440"/>
    </location>
</feature>
<comment type="catalytic activity">
    <reaction evidence="10">
        <text>K(+)(in) = K(+)(out)</text>
        <dbReference type="Rhea" id="RHEA:29463"/>
        <dbReference type="ChEBI" id="CHEBI:29103"/>
    </reaction>
</comment>
<evidence type="ECO:0000256" key="4">
    <source>
        <dbReference type="ARBA" id="ARBA00022692"/>
    </source>
</evidence>
<feature type="transmembrane region" description="Helical" evidence="13">
    <location>
        <begin position="357"/>
        <end position="376"/>
    </location>
</feature>
<dbReference type="PANTHER" id="PTHR47735:SF9">
    <property type="entry name" value="POTASSIUM VOLTAGE-GATED CHANNEL SUBFAMILY KQT MEMBER 4-LIKE ISOFORM X1"/>
    <property type="match status" value="1"/>
</dbReference>
<keyword evidence="2" id="KW-0813">Transport</keyword>
<feature type="compositionally biased region" description="Acidic residues" evidence="12">
    <location>
        <begin position="740"/>
        <end position="754"/>
    </location>
</feature>